<name>A0A482MMY2_9CAUD</name>
<evidence type="ECO:0000313" key="2">
    <source>
        <dbReference type="Proteomes" id="UP000301424"/>
    </source>
</evidence>
<dbReference type="Proteomes" id="UP000301424">
    <property type="component" value="Segment"/>
</dbReference>
<sequence length="124" mass="12462">MFKRTVSAVAFAALATAASCGAGVPAQAAPLTAEEKANISQTCNGVADVAVLSVRARDSGVTLAETQADIERTFAGVARPLVDLMKGNAALIYSSAAFKGASPDDAREPAYGACVKSLSGALTK</sequence>
<evidence type="ECO:0000313" key="1">
    <source>
        <dbReference type="EMBL" id="QBQ74440.1"/>
    </source>
</evidence>
<organism evidence="1 2">
    <name type="scientific">Burkholderia phage BcepSauron</name>
    <dbReference type="NCBI Taxonomy" id="2530033"/>
    <lineage>
        <taxon>Viruses</taxon>
        <taxon>Duplodnaviria</taxon>
        <taxon>Heunggongvirae</taxon>
        <taxon>Uroviricota</taxon>
        <taxon>Caudoviricetes</taxon>
        <taxon>Sarumanvirus</taxon>
        <taxon>Sarumanvirus bcepsauron</taxon>
    </lineage>
</organism>
<proteinExistence type="predicted"/>
<reference evidence="1 2" key="1">
    <citation type="submission" date="2019-02" db="EMBL/GenBank/DDBJ databases">
        <title>Complete genome sequence of Burkholderia cenocepacia phage BcepSauron.</title>
        <authorList>
            <person name="Park K."/>
            <person name="Gonzalez C."/>
            <person name="Liu M."/>
            <person name="Gill J."/>
        </authorList>
    </citation>
    <scope>NUCLEOTIDE SEQUENCE [LARGE SCALE GENOMIC DNA]</scope>
</reference>
<dbReference type="PROSITE" id="PS51257">
    <property type="entry name" value="PROKAR_LIPOPROTEIN"/>
    <property type="match status" value="1"/>
</dbReference>
<gene>
    <name evidence="1" type="ORF">BcepSauron_060</name>
</gene>
<dbReference type="EMBL" id="MK552141">
    <property type="protein sequence ID" value="QBQ74440.1"/>
    <property type="molecule type" value="Genomic_DNA"/>
</dbReference>
<protein>
    <recommendedName>
        <fullName evidence="3">Lipoprotein</fullName>
    </recommendedName>
</protein>
<evidence type="ECO:0008006" key="3">
    <source>
        <dbReference type="Google" id="ProtNLM"/>
    </source>
</evidence>
<accession>A0A482MMY2</accession>
<keyword evidence="2" id="KW-1185">Reference proteome</keyword>